<keyword evidence="1" id="KW-1003">Cell membrane</keyword>
<proteinExistence type="predicted"/>
<dbReference type="Proteomes" id="UP000065220">
    <property type="component" value="Chromosome"/>
</dbReference>
<accession>A0A120KKY5</accession>
<keyword evidence="3" id="KW-0472">Membrane</keyword>
<keyword evidence="7" id="KW-1185">Reference proteome</keyword>
<keyword evidence="5" id="KW-0449">Lipoprotein</keyword>
<dbReference type="AlphaFoldDB" id="A0A120KKY5"/>
<evidence type="ECO:0000256" key="3">
    <source>
        <dbReference type="ARBA" id="ARBA00023136"/>
    </source>
</evidence>
<reference evidence="7" key="1">
    <citation type="submission" date="2016-02" db="EMBL/GenBank/DDBJ databases">
        <authorList>
            <person name="Holder M.E."/>
            <person name="Ajami N.J."/>
            <person name="Petrosino J.F."/>
        </authorList>
    </citation>
    <scope>NUCLEOTIDE SEQUENCE [LARGE SCALE GENOMIC DNA]</scope>
    <source>
        <strain evidence="7">CCUG 36733</strain>
    </source>
</reference>
<evidence type="ECO:0000256" key="1">
    <source>
        <dbReference type="ARBA" id="ARBA00022475"/>
    </source>
</evidence>
<keyword evidence="2" id="KW-0732">Signal</keyword>
<evidence type="ECO:0000256" key="4">
    <source>
        <dbReference type="ARBA" id="ARBA00023139"/>
    </source>
</evidence>
<organism evidence="6 7">
    <name type="scientific">Actinomyces radicidentis</name>
    <dbReference type="NCBI Taxonomy" id="111015"/>
    <lineage>
        <taxon>Bacteria</taxon>
        <taxon>Bacillati</taxon>
        <taxon>Actinomycetota</taxon>
        <taxon>Actinomycetes</taxon>
        <taxon>Actinomycetales</taxon>
        <taxon>Actinomycetaceae</taxon>
        <taxon>Actinomyces</taxon>
    </lineage>
</organism>
<dbReference type="KEGG" id="ard:AXF14_02430"/>
<evidence type="ECO:0000256" key="5">
    <source>
        <dbReference type="ARBA" id="ARBA00023288"/>
    </source>
</evidence>
<evidence type="ECO:0000313" key="6">
    <source>
        <dbReference type="EMBL" id="AMD86659.1"/>
    </source>
</evidence>
<sequence>MLFHHGRYIGTTASDGIGFHPDVVRLSDSEIQVTYMYTLEGEANAEASGRSVSTFTWDEATGSIVHGGEWPPEVQD</sequence>
<evidence type="ECO:0000313" key="7">
    <source>
        <dbReference type="Proteomes" id="UP000065220"/>
    </source>
</evidence>
<dbReference type="InterPro" id="IPR025971">
    <property type="entry name" value="LppP/LprE"/>
</dbReference>
<name>A0A120KKY5_ACTRD</name>
<keyword evidence="4" id="KW-0564">Palmitate</keyword>
<protein>
    <submittedName>
        <fullName evidence="6">Uncharacterized protein</fullName>
    </submittedName>
</protein>
<dbReference type="EMBL" id="CP014228">
    <property type="protein sequence ID" value="AMD86659.1"/>
    <property type="molecule type" value="Genomic_DNA"/>
</dbReference>
<evidence type="ECO:0000256" key="2">
    <source>
        <dbReference type="ARBA" id="ARBA00022729"/>
    </source>
</evidence>
<dbReference type="Pfam" id="PF14041">
    <property type="entry name" value="Lipoprotein_21"/>
    <property type="match status" value="1"/>
</dbReference>
<gene>
    <name evidence="6" type="ORF">AXF14_02430</name>
</gene>
<dbReference type="STRING" id="111015.AXF14_02430"/>